<reference evidence="1" key="1">
    <citation type="submission" date="2021-01" db="EMBL/GenBank/DDBJ databases">
        <title>Rhizobium sp. strain KVB221 16S ribosomal RNA gene Genome sequencing and assembly.</title>
        <authorList>
            <person name="Kang M."/>
        </authorList>
    </citation>
    <scope>NUCLEOTIDE SEQUENCE</scope>
    <source>
        <strain evidence="1">KVB221</strain>
    </source>
</reference>
<dbReference type="RefSeq" id="WP_201659955.1">
    <property type="nucleotide sequence ID" value="NZ_JAEQNC010000008.1"/>
</dbReference>
<protein>
    <submittedName>
        <fullName evidence="1">Uncharacterized protein</fullName>
    </submittedName>
</protein>
<evidence type="ECO:0000313" key="2">
    <source>
        <dbReference type="Proteomes" id="UP000633219"/>
    </source>
</evidence>
<sequence length="76" mass="8434">MSDGWDEYAVTPTELGILRSRLQILHDDEMLRISPDRPEMLRRRIQNGLEVALDLSGETEVEVIRMSAVGGGGPPS</sequence>
<dbReference type="Proteomes" id="UP000633219">
    <property type="component" value="Unassembled WGS sequence"/>
</dbReference>
<dbReference type="AlphaFoldDB" id="A0A936YUH4"/>
<dbReference type="EMBL" id="JAEQNC010000008">
    <property type="protein sequence ID" value="MBL0373456.1"/>
    <property type="molecule type" value="Genomic_DNA"/>
</dbReference>
<name>A0A936YUH4_9HYPH</name>
<gene>
    <name evidence="1" type="ORF">JJB09_15595</name>
</gene>
<keyword evidence="2" id="KW-1185">Reference proteome</keyword>
<organism evidence="1 2">
    <name type="scientific">Rhizobium setariae</name>
    <dbReference type="NCBI Taxonomy" id="2801340"/>
    <lineage>
        <taxon>Bacteria</taxon>
        <taxon>Pseudomonadati</taxon>
        <taxon>Pseudomonadota</taxon>
        <taxon>Alphaproteobacteria</taxon>
        <taxon>Hyphomicrobiales</taxon>
        <taxon>Rhizobiaceae</taxon>
        <taxon>Rhizobium/Agrobacterium group</taxon>
        <taxon>Rhizobium</taxon>
    </lineage>
</organism>
<accession>A0A936YUH4</accession>
<comment type="caution">
    <text evidence="1">The sequence shown here is derived from an EMBL/GenBank/DDBJ whole genome shotgun (WGS) entry which is preliminary data.</text>
</comment>
<evidence type="ECO:0000313" key="1">
    <source>
        <dbReference type="EMBL" id="MBL0373456.1"/>
    </source>
</evidence>
<proteinExistence type="predicted"/>